<dbReference type="PIRSF" id="PIRSF011560">
    <property type="entry name" value="ComK"/>
    <property type="match status" value="1"/>
</dbReference>
<dbReference type="KEGG" id="sep:SE_0731"/>
<proteinExistence type="predicted"/>
<dbReference type="PATRIC" id="fig|176280.10.peg.704"/>
<organism evidence="1 2">
    <name type="scientific">Staphylococcus epidermidis (strain ATCC 12228 / FDA PCI 1200)</name>
    <dbReference type="NCBI Taxonomy" id="176280"/>
    <lineage>
        <taxon>Bacteria</taxon>
        <taxon>Bacillati</taxon>
        <taxon>Bacillota</taxon>
        <taxon>Bacilli</taxon>
        <taxon>Bacillales</taxon>
        <taxon>Staphylococcaceae</taxon>
        <taxon>Staphylococcus</taxon>
    </lineage>
</organism>
<dbReference type="Pfam" id="PF06338">
    <property type="entry name" value="ComK"/>
    <property type="match status" value="1"/>
</dbReference>
<dbReference type="EMBL" id="AE015929">
    <property type="protein sequence ID" value="AAO04328.1"/>
    <property type="molecule type" value="Genomic_DNA"/>
</dbReference>
<evidence type="ECO:0000313" key="1">
    <source>
        <dbReference type="EMBL" id="AAO04328.1"/>
    </source>
</evidence>
<sequence length="191" mass="22783">MTHLPETIYVIRKGDMVIRPKYDEYQQTNGTEIIRFDQTRKESPFKVQRIIERSCKFYGNNYISKKAETNRITGISSKPPILLTPLFPTYFFPTHSDRQEENIWINMHYIENVKELKNRKSKIIFANGDSLTLNVSFHSLWHQYTNAIIYYYMVDKQSRMKSNNPEQPIDYNQSSLNIFEALSRYSLFEEN</sequence>
<gene>
    <name evidence="1" type="ordered locus">SE_0731</name>
</gene>
<dbReference type="GeneID" id="50019129"/>
<dbReference type="AlphaFoldDB" id="A0A0H2VFN2"/>
<protein>
    <submittedName>
        <fullName evidence="1">Competence transcription factor</fullName>
    </submittedName>
</protein>
<dbReference type="eggNOG" id="COG4903">
    <property type="taxonomic scope" value="Bacteria"/>
</dbReference>
<dbReference type="RefSeq" id="WP_001829272.1">
    <property type="nucleotide sequence ID" value="NC_004461.1"/>
</dbReference>
<reference evidence="1 2" key="1">
    <citation type="journal article" date="2003" name="Mol. Microbiol.">
        <title>Genome-based analysis of virulence genes in a non-biofilm-forming Staphylococcus epidermidis strain (ATCC 12228).</title>
        <authorList>
            <person name="Zhang Y.Q."/>
            <person name="Ren S.X."/>
            <person name="Li H.L."/>
            <person name="Wang Y.X."/>
            <person name="Fu G."/>
            <person name="Yang J."/>
            <person name="Qin Z.Q."/>
            <person name="Miao Y.G."/>
            <person name="Wang W.Y."/>
            <person name="Chen R.S."/>
            <person name="Shen Y."/>
            <person name="Chen Z."/>
            <person name="Yuan Z.H."/>
            <person name="Zhao G.P."/>
            <person name="Qu D."/>
            <person name="Danchin A."/>
            <person name="Wen Y.M."/>
        </authorList>
    </citation>
    <scope>NUCLEOTIDE SEQUENCE [LARGE SCALE GENOMIC DNA]</scope>
    <source>
        <strain evidence="2">ATCC 12228 / FDA PCI 1200</strain>
    </source>
</reference>
<dbReference type="OrthoDB" id="2417337at2"/>
<dbReference type="InterPro" id="IPR010461">
    <property type="entry name" value="ComK"/>
</dbReference>
<dbReference type="HOGENOM" id="CLU_107920_2_0_9"/>
<dbReference type="GO" id="GO:0030420">
    <property type="term" value="P:establishment of competence for transformation"/>
    <property type="evidence" value="ECO:0007669"/>
    <property type="project" value="InterPro"/>
</dbReference>
<dbReference type="Proteomes" id="UP000001411">
    <property type="component" value="Chromosome"/>
</dbReference>
<accession>A0A0H2VFN2</accession>
<evidence type="ECO:0000313" key="2">
    <source>
        <dbReference type="Proteomes" id="UP000001411"/>
    </source>
</evidence>
<name>A0A0H2VFN2_STAES</name>